<reference evidence="8" key="1">
    <citation type="submission" date="2021-04" db="EMBL/GenBank/DDBJ databases">
        <title>Isolation and polyphasic classification of algal microorganism.</title>
        <authorList>
            <person name="Wang S."/>
        </authorList>
    </citation>
    <scope>NUCLEOTIDE SEQUENCE</scope>
    <source>
        <strain evidence="8">720a</strain>
    </source>
</reference>
<dbReference type="GO" id="GO:0006352">
    <property type="term" value="P:DNA-templated transcription initiation"/>
    <property type="evidence" value="ECO:0007669"/>
    <property type="project" value="InterPro"/>
</dbReference>
<dbReference type="Proteomes" id="UP000675284">
    <property type="component" value="Unassembled WGS sequence"/>
</dbReference>
<dbReference type="InterPro" id="IPR013324">
    <property type="entry name" value="RNA_pol_sigma_r3/r4-like"/>
</dbReference>
<dbReference type="AlphaFoldDB" id="A0A941DPT1"/>
<proteinExistence type="inferred from homology"/>
<evidence type="ECO:0000259" key="6">
    <source>
        <dbReference type="Pfam" id="PF04542"/>
    </source>
</evidence>
<feature type="domain" description="RNA polymerase sigma-70 region 2" evidence="6">
    <location>
        <begin position="16"/>
        <end position="74"/>
    </location>
</feature>
<evidence type="ECO:0000259" key="7">
    <source>
        <dbReference type="Pfam" id="PF08281"/>
    </source>
</evidence>
<dbReference type="Pfam" id="PF04542">
    <property type="entry name" value="Sigma70_r2"/>
    <property type="match status" value="1"/>
</dbReference>
<dbReference type="InterPro" id="IPR013325">
    <property type="entry name" value="RNA_pol_sigma_r2"/>
</dbReference>
<dbReference type="InterPro" id="IPR013249">
    <property type="entry name" value="RNA_pol_sigma70_r4_t2"/>
</dbReference>
<keyword evidence="2" id="KW-0805">Transcription regulation</keyword>
<dbReference type="NCBIfam" id="TIGR02937">
    <property type="entry name" value="sigma70-ECF"/>
    <property type="match status" value="1"/>
</dbReference>
<dbReference type="InterPro" id="IPR007627">
    <property type="entry name" value="RNA_pol_sigma70_r2"/>
</dbReference>
<sequence>MDNDFQQAWNKCVASIWKACLHFTQNTHDAEDLMQTTWVKSYVNWKKHQPTSLKKAYFSTIARNTWIDELRKKKLPIIPYEDYEKQIADSTSDILSQNLVHLLNQLVSKLTINQQIFFLLADVCKCSLKEIAQLTNVSIGAVKANLFRARQKVKDEVRKSLDFDSPIDEDQVLRIQLYTYALQNDDVQLLANLLTDNASVRALYAQRQHTPNTMESKMAA</sequence>
<dbReference type="InterPro" id="IPR036388">
    <property type="entry name" value="WH-like_DNA-bd_sf"/>
</dbReference>
<name>A0A941DPT1_9BACI</name>
<dbReference type="SUPFAM" id="SSF88946">
    <property type="entry name" value="Sigma2 domain of RNA polymerase sigma factors"/>
    <property type="match status" value="1"/>
</dbReference>
<dbReference type="InterPro" id="IPR014284">
    <property type="entry name" value="RNA_pol_sigma-70_dom"/>
</dbReference>
<evidence type="ECO:0000256" key="4">
    <source>
        <dbReference type="ARBA" id="ARBA00023125"/>
    </source>
</evidence>
<gene>
    <name evidence="8" type="ORF">KCX74_01405</name>
</gene>
<dbReference type="SUPFAM" id="SSF88659">
    <property type="entry name" value="Sigma3 and sigma4 domains of RNA polymerase sigma factors"/>
    <property type="match status" value="1"/>
</dbReference>
<accession>A0A941DPT1</accession>
<dbReference type="RefSeq" id="WP_026683058.1">
    <property type="nucleotide sequence ID" value="NZ_JAGSOT010000003.1"/>
</dbReference>
<evidence type="ECO:0000256" key="3">
    <source>
        <dbReference type="ARBA" id="ARBA00023082"/>
    </source>
</evidence>
<comment type="caution">
    <text evidence="8">The sequence shown here is derived from an EMBL/GenBank/DDBJ whole genome shotgun (WGS) entry which is preliminary data.</text>
</comment>
<protein>
    <submittedName>
        <fullName evidence="8">Sigma-70 family RNA polymerase sigma factor</fullName>
    </submittedName>
</protein>
<dbReference type="Gene3D" id="1.10.10.10">
    <property type="entry name" value="Winged helix-like DNA-binding domain superfamily/Winged helix DNA-binding domain"/>
    <property type="match status" value="1"/>
</dbReference>
<dbReference type="Pfam" id="PF08281">
    <property type="entry name" value="Sigma70_r4_2"/>
    <property type="match status" value="1"/>
</dbReference>
<evidence type="ECO:0000256" key="1">
    <source>
        <dbReference type="ARBA" id="ARBA00010641"/>
    </source>
</evidence>
<keyword evidence="3" id="KW-0731">Sigma factor</keyword>
<organism evidence="8 9">
    <name type="scientific">Virgibacillus salarius</name>
    <dbReference type="NCBI Taxonomy" id="447199"/>
    <lineage>
        <taxon>Bacteria</taxon>
        <taxon>Bacillati</taxon>
        <taxon>Bacillota</taxon>
        <taxon>Bacilli</taxon>
        <taxon>Bacillales</taxon>
        <taxon>Bacillaceae</taxon>
        <taxon>Virgibacillus</taxon>
    </lineage>
</organism>
<dbReference type="PANTHER" id="PTHR43133:SF8">
    <property type="entry name" value="RNA POLYMERASE SIGMA FACTOR HI_1459-RELATED"/>
    <property type="match status" value="1"/>
</dbReference>
<dbReference type="InterPro" id="IPR039425">
    <property type="entry name" value="RNA_pol_sigma-70-like"/>
</dbReference>
<comment type="similarity">
    <text evidence="1">Belongs to the sigma-70 factor family. ECF subfamily.</text>
</comment>
<evidence type="ECO:0000313" key="8">
    <source>
        <dbReference type="EMBL" id="MBR7794694.1"/>
    </source>
</evidence>
<dbReference type="EMBL" id="JAGSOT010000003">
    <property type="protein sequence ID" value="MBR7794694.1"/>
    <property type="molecule type" value="Genomic_DNA"/>
</dbReference>
<dbReference type="GO" id="GO:0016987">
    <property type="term" value="F:sigma factor activity"/>
    <property type="evidence" value="ECO:0007669"/>
    <property type="project" value="UniProtKB-KW"/>
</dbReference>
<evidence type="ECO:0000256" key="2">
    <source>
        <dbReference type="ARBA" id="ARBA00023015"/>
    </source>
</evidence>
<dbReference type="PANTHER" id="PTHR43133">
    <property type="entry name" value="RNA POLYMERASE ECF-TYPE SIGMA FACTO"/>
    <property type="match status" value="1"/>
</dbReference>
<keyword evidence="9" id="KW-1185">Reference proteome</keyword>
<evidence type="ECO:0000256" key="5">
    <source>
        <dbReference type="ARBA" id="ARBA00023163"/>
    </source>
</evidence>
<keyword evidence="5" id="KW-0804">Transcription</keyword>
<feature type="domain" description="RNA polymerase sigma factor 70 region 4 type 2" evidence="7">
    <location>
        <begin position="103"/>
        <end position="152"/>
    </location>
</feature>
<dbReference type="Gene3D" id="1.10.1740.10">
    <property type="match status" value="1"/>
</dbReference>
<keyword evidence="4" id="KW-0238">DNA-binding</keyword>
<dbReference type="GO" id="GO:0003677">
    <property type="term" value="F:DNA binding"/>
    <property type="evidence" value="ECO:0007669"/>
    <property type="project" value="UniProtKB-KW"/>
</dbReference>
<evidence type="ECO:0000313" key="9">
    <source>
        <dbReference type="Proteomes" id="UP000675284"/>
    </source>
</evidence>